<dbReference type="GeneID" id="39603182"/>
<dbReference type="AlphaFoldDB" id="A0A443HNF6"/>
<evidence type="ECO:0000313" key="2">
    <source>
        <dbReference type="Proteomes" id="UP000283841"/>
    </source>
</evidence>
<dbReference type="Proteomes" id="UP000283841">
    <property type="component" value="Unassembled WGS sequence"/>
</dbReference>
<reference evidence="1 2" key="1">
    <citation type="journal article" date="2018" name="Front. Microbiol.">
        <title>Genomic and genetic insights into a cosmopolitan fungus, Paecilomyces variotii (Eurotiales).</title>
        <authorList>
            <person name="Urquhart A.S."/>
            <person name="Mondo S.J."/>
            <person name="Makela M.R."/>
            <person name="Hane J.K."/>
            <person name="Wiebenga A."/>
            <person name="He G."/>
            <person name="Mihaltcheva S."/>
            <person name="Pangilinan J."/>
            <person name="Lipzen A."/>
            <person name="Barry K."/>
            <person name="de Vries R.P."/>
            <person name="Grigoriev I.V."/>
            <person name="Idnurm A."/>
        </authorList>
    </citation>
    <scope>NUCLEOTIDE SEQUENCE [LARGE SCALE GENOMIC DNA]</scope>
    <source>
        <strain evidence="1 2">CBS 101075</strain>
    </source>
</reference>
<proteinExistence type="predicted"/>
<name>A0A443HNF6_BYSSP</name>
<protein>
    <submittedName>
        <fullName evidence="1">Uncharacterized protein</fullName>
    </submittedName>
</protein>
<comment type="caution">
    <text evidence="1">The sequence shown here is derived from an EMBL/GenBank/DDBJ whole genome shotgun (WGS) entry which is preliminary data.</text>
</comment>
<dbReference type="RefSeq" id="XP_028482969.1">
    <property type="nucleotide sequence ID" value="XM_028633905.1"/>
</dbReference>
<keyword evidence="2" id="KW-1185">Reference proteome</keyword>
<sequence length="122" mass="14306">MAMSLVLLSHTACPTTLLWCYFVFETLFYCIIESHPTRHNGRLSQDTRYIRHLYYSMTLVIIDSLSKTVGTPEVRRQHQKITIRIHTPSDPKPFVYIHGAFQGSTWNFFDSQLTRREGVRRA</sequence>
<gene>
    <name evidence="1" type="ORF">C8Q69DRAFT_67264</name>
</gene>
<dbReference type="EMBL" id="RCNU01000010">
    <property type="protein sequence ID" value="RWQ93324.1"/>
    <property type="molecule type" value="Genomic_DNA"/>
</dbReference>
<dbReference type="VEuPathDB" id="FungiDB:C8Q69DRAFT_67264"/>
<evidence type="ECO:0000313" key="1">
    <source>
        <dbReference type="EMBL" id="RWQ93324.1"/>
    </source>
</evidence>
<accession>A0A443HNF6</accession>
<organism evidence="1 2">
    <name type="scientific">Byssochlamys spectabilis</name>
    <name type="common">Paecilomyces variotii</name>
    <dbReference type="NCBI Taxonomy" id="264951"/>
    <lineage>
        <taxon>Eukaryota</taxon>
        <taxon>Fungi</taxon>
        <taxon>Dikarya</taxon>
        <taxon>Ascomycota</taxon>
        <taxon>Pezizomycotina</taxon>
        <taxon>Eurotiomycetes</taxon>
        <taxon>Eurotiomycetidae</taxon>
        <taxon>Eurotiales</taxon>
        <taxon>Thermoascaceae</taxon>
        <taxon>Paecilomyces</taxon>
    </lineage>
</organism>